<dbReference type="InterPro" id="IPR050336">
    <property type="entry name" value="Chromosome_partition/occlusion"/>
</dbReference>
<dbReference type="InterPro" id="IPR039440">
    <property type="entry name" value="DUF3850"/>
</dbReference>
<organism evidence="3">
    <name type="scientific">Siphoviridae sp. ctXmm2</name>
    <dbReference type="NCBI Taxonomy" id="2825546"/>
    <lineage>
        <taxon>Viruses</taxon>
        <taxon>Duplodnaviria</taxon>
        <taxon>Heunggongvirae</taxon>
        <taxon>Uroviricota</taxon>
        <taxon>Caudoviricetes</taxon>
    </lineage>
</organism>
<dbReference type="GO" id="GO:0007059">
    <property type="term" value="P:chromosome segregation"/>
    <property type="evidence" value="ECO:0007669"/>
    <property type="project" value="TreeGrafter"/>
</dbReference>
<protein>
    <submittedName>
        <fullName evidence="3">Chromosome partitioning protein</fullName>
    </submittedName>
</protein>
<dbReference type="SUPFAM" id="SSF110849">
    <property type="entry name" value="ParB/Sulfiredoxin"/>
    <property type="match status" value="1"/>
</dbReference>
<dbReference type="EMBL" id="BK015661">
    <property type="protein sequence ID" value="DAE18719.1"/>
    <property type="molecule type" value="Genomic_DNA"/>
</dbReference>
<feature type="region of interest" description="Disordered" evidence="1">
    <location>
        <begin position="254"/>
        <end position="273"/>
    </location>
</feature>
<feature type="domain" description="ParB-like N-terminal" evidence="2">
    <location>
        <begin position="35"/>
        <end position="128"/>
    </location>
</feature>
<evidence type="ECO:0000313" key="3">
    <source>
        <dbReference type="EMBL" id="DAE18719.1"/>
    </source>
</evidence>
<evidence type="ECO:0000259" key="2">
    <source>
        <dbReference type="SMART" id="SM00470"/>
    </source>
</evidence>
<dbReference type="PANTHER" id="PTHR33375:SF1">
    <property type="entry name" value="CHROMOSOME-PARTITIONING PROTEIN PARB-RELATED"/>
    <property type="match status" value="1"/>
</dbReference>
<dbReference type="SMART" id="SM00470">
    <property type="entry name" value="ParB"/>
    <property type="match status" value="1"/>
</dbReference>
<dbReference type="InterPro" id="IPR036086">
    <property type="entry name" value="ParB/Sulfiredoxin_sf"/>
</dbReference>
<dbReference type="PANTHER" id="PTHR33375">
    <property type="entry name" value="CHROMOSOME-PARTITIONING PROTEIN PARB-RELATED"/>
    <property type="match status" value="1"/>
</dbReference>
<dbReference type="InterPro" id="IPR003115">
    <property type="entry name" value="ParB_N"/>
</dbReference>
<feature type="compositionally biased region" description="Acidic residues" evidence="1">
    <location>
        <begin position="254"/>
        <end position="266"/>
    </location>
</feature>
<dbReference type="Pfam" id="PF02195">
    <property type="entry name" value="ParB_N"/>
    <property type="match status" value="1"/>
</dbReference>
<reference evidence="3" key="1">
    <citation type="journal article" date="2021" name="Proc. Natl. Acad. Sci. U.S.A.">
        <title>A Catalog of Tens of Thousands of Viruses from Human Metagenomes Reveals Hidden Associations with Chronic Diseases.</title>
        <authorList>
            <person name="Tisza M.J."/>
            <person name="Buck C.B."/>
        </authorList>
    </citation>
    <scope>NUCLEOTIDE SEQUENCE</scope>
    <source>
        <strain evidence="3">CtXmm2</strain>
    </source>
</reference>
<dbReference type="SUPFAM" id="SSF88697">
    <property type="entry name" value="PUA domain-like"/>
    <property type="match status" value="1"/>
</dbReference>
<name>A0A8S5QHG8_9CAUD</name>
<dbReference type="Gene3D" id="3.90.1530.10">
    <property type="entry name" value="Conserved hypothetical protein from pyrococcus furiosus pfu- 392566-001, ParB domain"/>
    <property type="match status" value="1"/>
</dbReference>
<sequence length="420" mass="48517">MAKRKENFNLIDLLNQRSKESGEKIEKDTVDEDNVIVDIYDLIESKENFYDTTEGIEELKQSIELVGLLQPLLVRKEGKKYRIISGHRRRIAMLELVKEGKERFRKVPCVKKDSKNAIMDKLALIMANRYRDKTDWEKMTEVIQTEELVLKLREEYEIKGKTRELISEIVKSAPAQVGRYKTIYKNLSSGLMEEFKKDNIGISAAYEAAGLSQDWQKRALELYEENGTISINDIITLKGKKEESKQIPNQIEELEEDEAQGTEENEDHQGIEANPERIISKCFSCANWEQCSEKGEAVDYCLDYKNKNAQGAMSERELQEAHFMNQPETQTVDPAGEIHNRRVEHDVKISSVFSEDSKNGTKPFELRKNDRDYKTGDLLKMRVYKDGEWTGEIIRKEITYVLEGFEGLKEGYCILGVKDA</sequence>
<dbReference type="InterPro" id="IPR015947">
    <property type="entry name" value="PUA-like_sf"/>
</dbReference>
<evidence type="ECO:0000256" key="1">
    <source>
        <dbReference type="SAM" id="MobiDB-lite"/>
    </source>
</evidence>
<accession>A0A8S5QHG8</accession>
<dbReference type="Pfam" id="PF12961">
    <property type="entry name" value="DUF3850"/>
    <property type="match status" value="1"/>
</dbReference>
<proteinExistence type="predicted"/>
<dbReference type="Gene3D" id="2.30.130.30">
    <property type="entry name" value="Hypothetical protein"/>
    <property type="match status" value="1"/>
</dbReference>